<dbReference type="AlphaFoldDB" id="A0A3E1NHI8"/>
<feature type="transmembrane region" description="Helical" evidence="6">
    <location>
        <begin position="456"/>
        <end position="474"/>
    </location>
</feature>
<dbReference type="GO" id="GO:0005886">
    <property type="term" value="C:plasma membrane"/>
    <property type="evidence" value="ECO:0007669"/>
    <property type="project" value="UniProtKB-SubCell"/>
</dbReference>
<feature type="transmembrane region" description="Helical" evidence="6">
    <location>
        <begin position="300"/>
        <end position="325"/>
    </location>
</feature>
<comment type="subcellular location">
    <subcellularLocation>
        <location evidence="1">Cell membrane</location>
        <topology evidence="1">Multi-pass membrane protein</topology>
    </subcellularLocation>
</comment>
<dbReference type="EMBL" id="QTJU01000005">
    <property type="protein sequence ID" value="RFM27395.1"/>
    <property type="molecule type" value="Genomic_DNA"/>
</dbReference>
<evidence type="ECO:0000313" key="8">
    <source>
        <dbReference type="Proteomes" id="UP000261284"/>
    </source>
</evidence>
<feature type="transmembrane region" description="Helical" evidence="6">
    <location>
        <begin position="7"/>
        <end position="29"/>
    </location>
</feature>
<evidence type="ECO:0000256" key="2">
    <source>
        <dbReference type="ARBA" id="ARBA00022475"/>
    </source>
</evidence>
<evidence type="ECO:0000313" key="7">
    <source>
        <dbReference type="EMBL" id="RFM27395.1"/>
    </source>
</evidence>
<keyword evidence="8" id="KW-1185">Reference proteome</keyword>
<feature type="transmembrane region" description="Helical" evidence="6">
    <location>
        <begin position="337"/>
        <end position="356"/>
    </location>
</feature>
<keyword evidence="4 6" id="KW-1133">Transmembrane helix</keyword>
<feature type="transmembrane region" description="Helical" evidence="6">
    <location>
        <begin position="396"/>
        <end position="419"/>
    </location>
</feature>
<comment type="caution">
    <text evidence="7">The sequence shown here is derived from an EMBL/GenBank/DDBJ whole genome shotgun (WGS) entry which is preliminary data.</text>
</comment>
<dbReference type="PANTHER" id="PTHR30250:SF26">
    <property type="entry name" value="PSMA PROTEIN"/>
    <property type="match status" value="1"/>
</dbReference>
<proteinExistence type="predicted"/>
<feature type="transmembrane region" description="Helical" evidence="6">
    <location>
        <begin position="368"/>
        <end position="390"/>
    </location>
</feature>
<evidence type="ECO:0000256" key="3">
    <source>
        <dbReference type="ARBA" id="ARBA00022692"/>
    </source>
</evidence>
<dbReference type="Proteomes" id="UP000261284">
    <property type="component" value="Unassembled WGS sequence"/>
</dbReference>
<dbReference type="PANTHER" id="PTHR30250">
    <property type="entry name" value="PST FAMILY PREDICTED COLANIC ACID TRANSPORTER"/>
    <property type="match status" value="1"/>
</dbReference>
<evidence type="ECO:0000256" key="1">
    <source>
        <dbReference type="ARBA" id="ARBA00004651"/>
    </source>
</evidence>
<feature type="transmembrane region" description="Helical" evidence="6">
    <location>
        <begin position="150"/>
        <end position="172"/>
    </location>
</feature>
<protein>
    <recommendedName>
        <fullName evidence="9">Polysaccharide biosynthesis protein C-terminal domain-containing protein</fullName>
    </recommendedName>
</protein>
<reference evidence="7 8" key="1">
    <citation type="submission" date="2018-08" db="EMBL/GenBank/DDBJ databases">
        <title>Chitinophagaceae sp. K23C18032701, a novel bacterium isolated from forest soil.</title>
        <authorList>
            <person name="Wang C."/>
        </authorList>
    </citation>
    <scope>NUCLEOTIDE SEQUENCE [LARGE SCALE GENOMIC DNA]</scope>
    <source>
        <strain evidence="7 8">K23C18032701</strain>
    </source>
</reference>
<keyword evidence="2" id="KW-1003">Cell membrane</keyword>
<sequence length="492" mass="55195">MASYIPAFILFVLTFVQSIVLVPVFLQYWGSEKYSVWLTLYAFITLMRTLDLGHQNYIGNEFSKLYHSDKRAASGLLGSSVRVALLLGVFELLVYVVICLCGYHKSAVGIDLQQYHVSDGIIAFLIMWLLTGSVGGLITRMLYPVGKYSVTNYFGLLIKVGELVAILVGVYLKLSINQLCIVVASTWFVYNAYTFIVIRRIMPDFFPWWKDGSWKAGFNNLKKSVVLTFNGFIEQFNTNGLILLVSHTAGLLVVPVFTTVRTVGNTFMQVSNLMLNPLAPELVRYYVKGEKEKIIATIEANWFITGLIINVPVILILPFLEFIYTWWTKGKLPFNPVLLYTILLSIAVVNSGKSFVTVLTSINELKSVLIITICRFILTYGFSILLLKYFGLSGLGVSMLAAEVVSSGYLPANFVYKLLGLKANILQNKMRLLSILQIILLGAVLFAQLVWPGLKVFIFAIGFITTISISLLQWKGLDADVRKRLISLVRKK</sequence>
<gene>
    <name evidence="7" type="ORF">DXN05_15360</name>
</gene>
<feature type="transmembrane region" description="Helical" evidence="6">
    <location>
        <begin position="83"/>
        <end position="103"/>
    </location>
</feature>
<feature type="transmembrane region" description="Helical" evidence="6">
    <location>
        <begin position="241"/>
        <end position="260"/>
    </location>
</feature>
<evidence type="ECO:0008006" key="9">
    <source>
        <dbReference type="Google" id="ProtNLM"/>
    </source>
</evidence>
<feature type="transmembrane region" description="Helical" evidence="6">
    <location>
        <begin position="115"/>
        <end position="138"/>
    </location>
</feature>
<evidence type="ECO:0000256" key="5">
    <source>
        <dbReference type="ARBA" id="ARBA00023136"/>
    </source>
</evidence>
<name>A0A3E1NHI8_9BACT</name>
<feature type="transmembrane region" description="Helical" evidence="6">
    <location>
        <begin position="179"/>
        <end position="198"/>
    </location>
</feature>
<dbReference type="InterPro" id="IPR050833">
    <property type="entry name" value="Poly_Biosynth_Transport"/>
</dbReference>
<keyword evidence="5 6" id="KW-0472">Membrane</keyword>
<evidence type="ECO:0000256" key="4">
    <source>
        <dbReference type="ARBA" id="ARBA00022989"/>
    </source>
</evidence>
<feature type="transmembrane region" description="Helical" evidence="6">
    <location>
        <begin position="431"/>
        <end position="450"/>
    </location>
</feature>
<accession>A0A3E1NHI8</accession>
<evidence type="ECO:0000256" key="6">
    <source>
        <dbReference type="SAM" id="Phobius"/>
    </source>
</evidence>
<organism evidence="7 8">
    <name type="scientific">Deminuibacter soli</name>
    <dbReference type="NCBI Taxonomy" id="2291815"/>
    <lineage>
        <taxon>Bacteria</taxon>
        <taxon>Pseudomonadati</taxon>
        <taxon>Bacteroidota</taxon>
        <taxon>Chitinophagia</taxon>
        <taxon>Chitinophagales</taxon>
        <taxon>Chitinophagaceae</taxon>
        <taxon>Deminuibacter</taxon>
    </lineage>
</organism>
<keyword evidence="3 6" id="KW-0812">Transmembrane</keyword>